<gene>
    <name evidence="1" type="ORF">IQ227_18895</name>
</gene>
<evidence type="ECO:0000313" key="1">
    <source>
        <dbReference type="EMBL" id="MBE9238037.1"/>
    </source>
</evidence>
<dbReference type="Proteomes" id="UP000606776">
    <property type="component" value="Unassembled WGS sequence"/>
</dbReference>
<keyword evidence="2" id="KW-1185">Reference proteome</keyword>
<dbReference type="EMBL" id="JADEWB010000136">
    <property type="protein sequence ID" value="MBE9238037.1"/>
    <property type="molecule type" value="Genomic_DNA"/>
</dbReference>
<accession>A0ABR9VK60</accession>
<sequence length="69" mass="7113">MRSLFCGFGSAIAFRGCVGVRSLFGGVGVRSLFGGVWGVIAVLGFGESDRCWECGGVIACWGFGGCDLV</sequence>
<protein>
    <submittedName>
        <fullName evidence="1">Uncharacterized protein</fullName>
    </submittedName>
</protein>
<proteinExistence type="predicted"/>
<dbReference type="RefSeq" id="WP_193943667.1">
    <property type="nucleotide sequence ID" value="NZ_JADEWB010000136.1"/>
</dbReference>
<name>A0ABR9VK60_9CYAN</name>
<reference evidence="1 2" key="1">
    <citation type="submission" date="2020-10" db="EMBL/GenBank/DDBJ databases">
        <authorList>
            <person name="Castelo-Branco R."/>
            <person name="Eusebio N."/>
            <person name="Adriana R."/>
            <person name="Vieira A."/>
            <person name="Brugerolle De Fraissinette N."/>
            <person name="Rezende De Castro R."/>
            <person name="Schneider M.P."/>
            <person name="Vasconcelos V."/>
            <person name="Leao P.N."/>
        </authorList>
    </citation>
    <scope>NUCLEOTIDE SEQUENCE [LARGE SCALE GENOMIC DNA]</scope>
    <source>
        <strain evidence="1 2">LEGE 00250</strain>
    </source>
</reference>
<organism evidence="1 2">
    <name type="scientific">Sphaerospermopsis aphanizomenoides LEGE 00250</name>
    <dbReference type="NCBI Taxonomy" id="2777972"/>
    <lineage>
        <taxon>Bacteria</taxon>
        <taxon>Bacillati</taxon>
        <taxon>Cyanobacteriota</taxon>
        <taxon>Cyanophyceae</taxon>
        <taxon>Nostocales</taxon>
        <taxon>Aphanizomenonaceae</taxon>
        <taxon>Sphaerospermopsis</taxon>
        <taxon>Sphaerospermopsis aphanizomenoides</taxon>
    </lineage>
</organism>
<comment type="caution">
    <text evidence="1">The sequence shown here is derived from an EMBL/GenBank/DDBJ whole genome shotgun (WGS) entry which is preliminary data.</text>
</comment>
<evidence type="ECO:0000313" key="2">
    <source>
        <dbReference type="Proteomes" id="UP000606776"/>
    </source>
</evidence>